<dbReference type="Gene3D" id="3.30.450.20">
    <property type="entry name" value="PAS domain"/>
    <property type="match status" value="1"/>
</dbReference>
<dbReference type="SUPFAM" id="SSF46894">
    <property type="entry name" value="C-terminal effector domain of the bipartite response regulators"/>
    <property type="match status" value="1"/>
</dbReference>
<dbReference type="GO" id="GO:0006355">
    <property type="term" value="P:regulation of DNA-templated transcription"/>
    <property type="evidence" value="ECO:0007669"/>
    <property type="project" value="InterPro"/>
</dbReference>
<sequence length="253" mass="28850">MKNNIAISNEFLIQRIGQGIKLIKPNSKEHYFKEQYRHTVADFLAQPFNIWFSNTECAFVTVNDGCANICGLESVQASVGKRPVDFMIQKQAVIATRHDEQIMIKKTLEVTEFDLIRFDGSSHHCLLFKLPWYNDENKIIGTFGCGSIIGKHNLAEFLSKLISLDLLNINETGVTQTNFPSKNDNAFPYFSKRESQCLHLTVRGKPAKQVAIELGISQRTVEEHLNNIKFKLGVFSKAELIDKALNYFYELNQ</sequence>
<protein>
    <submittedName>
        <fullName evidence="5">LuxR family transcriptional regulator</fullName>
    </submittedName>
</protein>
<keyword evidence="1" id="KW-0805">Transcription regulation</keyword>
<accession>A0A0W0ZC35</accession>
<comment type="caution">
    <text evidence="5">The sequence shown here is derived from an EMBL/GenBank/DDBJ whole genome shotgun (WGS) entry which is preliminary data.</text>
</comment>
<evidence type="ECO:0000256" key="1">
    <source>
        <dbReference type="ARBA" id="ARBA00023015"/>
    </source>
</evidence>
<dbReference type="CDD" id="cd06170">
    <property type="entry name" value="LuxR_C_like"/>
    <property type="match status" value="1"/>
</dbReference>
<dbReference type="InterPro" id="IPR036388">
    <property type="entry name" value="WH-like_DNA-bd_sf"/>
</dbReference>
<dbReference type="PROSITE" id="PS00622">
    <property type="entry name" value="HTH_LUXR_1"/>
    <property type="match status" value="1"/>
</dbReference>
<dbReference type="SUPFAM" id="SSF55785">
    <property type="entry name" value="PYP-like sensor domain (PAS domain)"/>
    <property type="match status" value="1"/>
</dbReference>
<evidence type="ECO:0000256" key="2">
    <source>
        <dbReference type="ARBA" id="ARBA00023125"/>
    </source>
</evidence>
<dbReference type="PANTHER" id="PTHR44688">
    <property type="entry name" value="DNA-BINDING TRANSCRIPTIONAL ACTIVATOR DEVR_DOSR"/>
    <property type="match status" value="1"/>
</dbReference>
<evidence type="ECO:0000313" key="5">
    <source>
        <dbReference type="EMBL" id="KTD66705.1"/>
    </source>
</evidence>
<evidence type="ECO:0000259" key="4">
    <source>
        <dbReference type="PROSITE" id="PS50043"/>
    </source>
</evidence>
<evidence type="ECO:0000256" key="3">
    <source>
        <dbReference type="ARBA" id="ARBA00023163"/>
    </source>
</evidence>
<name>A0A0W0ZC35_9GAMM</name>
<dbReference type="Gene3D" id="1.10.10.10">
    <property type="entry name" value="Winged helix-like DNA-binding domain superfamily/Winged helix DNA-binding domain"/>
    <property type="match status" value="1"/>
</dbReference>
<proteinExistence type="predicted"/>
<gene>
    <name evidence="5" type="ORF">Lste_2911</name>
</gene>
<keyword evidence="2" id="KW-0238">DNA-binding</keyword>
<dbReference type="GO" id="GO:0003677">
    <property type="term" value="F:DNA binding"/>
    <property type="evidence" value="ECO:0007669"/>
    <property type="project" value="UniProtKB-KW"/>
</dbReference>
<dbReference type="PANTHER" id="PTHR44688:SF16">
    <property type="entry name" value="DNA-BINDING TRANSCRIPTIONAL ACTIVATOR DEVR_DOSR"/>
    <property type="match status" value="1"/>
</dbReference>
<dbReference type="RefSeq" id="WP_058511769.1">
    <property type="nucleotide sequence ID" value="NZ_LNYY01000021.1"/>
</dbReference>
<dbReference type="AlphaFoldDB" id="A0A0W0ZC35"/>
<dbReference type="OrthoDB" id="5654355at2"/>
<dbReference type="PRINTS" id="PR00038">
    <property type="entry name" value="HTHLUXR"/>
</dbReference>
<reference evidence="5 6" key="1">
    <citation type="submission" date="2015-11" db="EMBL/GenBank/DDBJ databases">
        <title>Genomic analysis of 38 Legionella species identifies large and diverse effector repertoires.</title>
        <authorList>
            <person name="Burstein D."/>
            <person name="Amaro F."/>
            <person name="Zusman T."/>
            <person name="Lifshitz Z."/>
            <person name="Cohen O."/>
            <person name="Gilbert J.A."/>
            <person name="Pupko T."/>
            <person name="Shuman H.A."/>
            <person name="Segal G."/>
        </authorList>
    </citation>
    <scope>NUCLEOTIDE SEQUENCE [LARGE SCALE GENOMIC DNA]</scope>
    <source>
        <strain evidence="5 6">IMVS3376</strain>
    </source>
</reference>
<dbReference type="InterPro" id="IPR000792">
    <property type="entry name" value="Tscrpt_reg_LuxR_C"/>
</dbReference>
<dbReference type="Proteomes" id="UP000054926">
    <property type="component" value="Unassembled WGS sequence"/>
</dbReference>
<dbReference type="InterPro" id="IPR016032">
    <property type="entry name" value="Sig_transdc_resp-reg_C-effctor"/>
</dbReference>
<organism evidence="5 6">
    <name type="scientific">Legionella steelei</name>
    <dbReference type="NCBI Taxonomy" id="947033"/>
    <lineage>
        <taxon>Bacteria</taxon>
        <taxon>Pseudomonadati</taxon>
        <taxon>Pseudomonadota</taxon>
        <taxon>Gammaproteobacteria</taxon>
        <taxon>Legionellales</taxon>
        <taxon>Legionellaceae</taxon>
        <taxon>Legionella</taxon>
    </lineage>
</organism>
<keyword evidence="6" id="KW-1185">Reference proteome</keyword>
<feature type="domain" description="HTH luxR-type" evidence="4">
    <location>
        <begin position="183"/>
        <end position="248"/>
    </location>
</feature>
<dbReference type="InterPro" id="IPR035965">
    <property type="entry name" value="PAS-like_dom_sf"/>
</dbReference>
<evidence type="ECO:0000313" key="6">
    <source>
        <dbReference type="Proteomes" id="UP000054926"/>
    </source>
</evidence>
<dbReference type="STRING" id="947033.Lste_2911"/>
<dbReference type="Pfam" id="PF00196">
    <property type="entry name" value="GerE"/>
    <property type="match status" value="1"/>
</dbReference>
<dbReference type="EMBL" id="LNYY01000021">
    <property type="protein sequence ID" value="KTD66705.1"/>
    <property type="molecule type" value="Genomic_DNA"/>
</dbReference>
<dbReference type="PATRIC" id="fig|947033.5.peg.3086"/>
<dbReference type="PROSITE" id="PS50043">
    <property type="entry name" value="HTH_LUXR_2"/>
    <property type="match status" value="1"/>
</dbReference>
<dbReference type="SMART" id="SM00421">
    <property type="entry name" value="HTH_LUXR"/>
    <property type="match status" value="1"/>
</dbReference>
<keyword evidence="3" id="KW-0804">Transcription</keyword>